<accession>A0A6V8MME5</accession>
<evidence type="ECO:0000313" key="2">
    <source>
        <dbReference type="Proteomes" id="UP000556026"/>
    </source>
</evidence>
<evidence type="ECO:0000313" key="1">
    <source>
        <dbReference type="EMBL" id="GFO61176.1"/>
    </source>
</evidence>
<protein>
    <submittedName>
        <fullName evidence="1">Uncharacterized protein</fullName>
    </submittedName>
</protein>
<name>A0A6V8MME5_9BACT</name>
<dbReference type="Proteomes" id="UP000556026">
    <property type="component" value="Unassembled WGS sequence"/>
</dbReference>
<organism evidence="1 2">
    <name type="scientific">Geomonas silvestris</name>
    <dbReference type="NCBI Taxonomy" id="2740184"/>
    <lineage>
        <taxon>Bacteria</taxon>
        <taxon>Pseudomonadati</taxon>
        <taxon>Thermodesulfobacteriota</taxon>
        <taxon>Desulfuromonadia</taxon>
        <taxon>Geobacterales</taxon>
        <taxon>Geobacteraceae</taxon>
        <taxon>Geomonas</taxon>
    </lineage>
</organism>
<keyword evidence="2" id="KW-1185">Reference proteome</keyword>
<dbReference type="EMBL" id="BLXX01000012">
    <property type="protein sequence ID" value="GFO61176.1"/>
    <property type="molecule type" value="Genomic_DNA"/>
</dbReference>
<proteinExistence type="predicted"/>
<sequence>MKKSEKEQGSALERIASEQAMRQRIAAITQELNQVGDVQALKIKAADARTRLESFIHRRGGIEQDITGRDGEDLKALKENLQESSAAAMSAAELEGRLRAELSDLQTRLNAFTFSASLAEVKDHQMMVASSTIRVNALEKAIQEQSQMISQNSGPNLEEISQRRESLLADAAMGIDVAEQLGEVEREIQLQEMDRSLCSKRVADADQCIKGLSLKLESEKATLTDLKQTGQALLLHFLKAEAESAGAEFVKAGQELKEGYMRLLGLDALINKLAPGQKVLGFYPRCPEVPVFDLKAFAGQESGRGTGLMISRTSFNPLAALADIEQRIKDLGLNL</sequence>
<reference evidence="2" key="1">
    <citation type="submission" date="2020-06" db="EMBL/GenBank/DDBJ databases">
        <title>Draft genomic sequence of Geomonas sp. Red330.</title>
        <authorList>
            <person name="Itoh H."/>
            <person name="Zhenxing X."/>
            <person name="Ushijima N."/>
            <person name="Masuda Y."/>
            <person name="Shiratori Y."/>
            <person name="Senoo K."/>
        </authorList>
    </citation>
    <scope>NUCLEOTIDE SEQUENCE [LARGE SCALE GENOMIC DNA]</scope>
    <source>
        <strain evidence="2">Red330</strain>
    </source>
</reference>
<dbReference type="RefSeq" id="WP_183355970.1">
    <property type="nucleotide sequence ID" value="NZ_BLXX01000012.1"/>
</dbReference>
<dbReference type="AlphaFoldDB" id="A0A6V8MME5"/>
<gene>
    <name evidence="1" type="ORF">GMST_35010</name>
</gene>
<comment type="caution">
    <text evidence="1">The sequence shown here is derived from an EMBL/GenBank/DDBJ whole genome shotgun (WGS) entry which is preliminary data.</text>
</comment>